<evidence type="ECO:0000256" key="1">
    <source>
        <dbReference type="SAM" id="MobiDB-lite"/>
    </source>
</evidence>
<feature type="region of interest" description="Disordered" evidence="1">
    <location>
        <begin position="60"/>
        <end position="103"/>
    </location>
</feature>
<feature type="compositionally biased region" description="Basic and acidic residues" evidence="1">
    <location>
        <begin position="332"/>
        <end position="344"/>
    </location>
</feature>
<feature type="compositionally biased region" description="Acidic residues" evidence="1">
    <location>
        <begin position="316"/>
        <end position="331"/>
    </location>
</feature>
<feature type="compositionally biased region" description="Acidic residues" evidence="1">
    <location>
        <begin position="345"/>
        <end position="357"/>
    </location>
</feature>
<keyword evidence="3" id="KW-1185">Reference proteome</keyword>
<name>A0A165F274_9BASI</name>
<dbReference type="AlphaFoldDB" id="A0A165F274"/>
<reference evidence="2 3" key="1">
    <citation type="journal article" date="2016" name="Mol. Biol. Evol.">
        <title>Comparative Genomics of Early-Diverging Mushroom-Forming Fungi Provides Insights into the Origins of Lignocellulose Decay Capabilities.</title>
        <authorList>
            <person name="Nagy L.G."/>
            <person name="Riley R."/>
            <person name="Tritt A."/>
            <person name="Adam C."/>
            <person name="Daum C."/>
            <person name="Floudas D."/>
            <person name="Sun H."/>
            <person name="Yadav J.S."/>
            <person name="Pangilinan J."/>
            <person name="Larsson K.H."/>
            <person name="Matsuura K."/>
            <person name="Barry K."/>
            <person name="Labutti K."/>
            <person name="Kuo R."/>
            <person name="Ohm R.A."/>
            <person name="Bhattacharya S.S."/>
            <person name="Shirouzu T."/>
            <person name="Yoshinaga Y."/>
            <person name="Martin F.M."/>
            <person name="Grigoriev I.V."/>
            <person name="Hibbett D.S."/>
        </authorList>
    </citation>
    <scope>NUCLEOTIDE SEQUENCE [LARGE SCALE GENOMIC DNA]</scope>
    <source>
        <strain evidence="2 3">HHB12733</strain>
    </source>
</reference>
<accession>A0A165F274</accession>
<sequence length="357" mass="40017">MSRWPFWLPGAVLCLHPSQLHRPATPHLKLKLKATRLSYPISSTTFFLPADPSIKLPYTTTTHSSSNRNFRCRPGRCSNSSRLRRGSPSRRGSANHPHPRHPGLSHRDYFSGYFYASCVEPLCNHKPDPDGHGKSLLKSGGPALQLFFANSTTGTASTSSGSSKNSINWLKTNFILIEVQTVMCHLITVQSAFVHPSRPFPYHLLTLPFWDIETYHVSKFPTIDVIRRDWIVYIQDPELPFAFVYCFSTSTREGHDPPGLTWFFTRMSSVADSLATTSGTTSPTILLQRSGLMSPMPMLQPAPAPASPPHQHNDDAYEDVDMSDDRLDDDLLNDHSSHAEHEPPDEGYEGQDEDMDD</sequence>
<dbReference type="EMBL" id="KV423985">
    <property type="protein sequence ID" value="KZT56034.1"/>
    <property type="molecule type" value="Genomic_DNA"/>
</dbReference>
<organism evidence="2 3">
    <name type="scientific">Calocera cornea HHB12733</name>
    <dbReference type="NCBI Taxonomy" id="1353952"/>
    <lineage>
        <taxon>Eukaryota</taxon>
        <taxon>Fungi</taxon>
        <taxon>Dikarya</taxon>
        <taxon>Basidiomycota</taxon>
        <taxon>Agaricomycotina</taxon>
        <taxon>Dacrymycetes</taxon>
        <taxon>Dacrymycetales</taxon>
        <taxon>Dacrymycetaceae</taxon>
        <taxon>Calocera</taxon>
    </lineage>
</organism>
<evidence type="ECO:0000313" key="2">
    <source>
        <dbReference type="EMBL" id="KZT56034.1"/>
    </source>
</evidence>
<feature type="compositionally biased region" description="Pro residues" evidence="1">
    <location>
        <begin position="298"/>
        <end position="308"/>
    </location>
</feature>
<feature type="region of interest" description="Disordered" evidence="1">
    <location>
        <begin position="294"/>
        <end position="357"/>
    </location>
</feature>
<feature type="compositionally biased region" description="Polar residues" evidence="1">
    <location>
        <begin position="60"/>
        <end position="69"/>
    </location>
</feature>
<protein>
    <submittedName>
        <fullName evidence="2">Uncharacterized protein</fullName>
    </submittedName>
</protein>
<dbReference type="InParanoid" id="A0A165F274"/>
<evidence type="ECO:0000313" key="3">
    <source>
        <dbReference type="Proteomes" id="UP000076842"/>
    </source>
</evidence>
<proteinExistence type="predicted"/>
<dbReference type="Proteomes" id="UP000076842">
    <property type="component" value="Unassembled WGS sequence"/>
</dbReference>
<gene>
    <name evidence="2" type="ORF">CALCODRAFT_509770</name>
</gene>